<comment type="caution">
    <text evidence="2">The sequence shown here is derived from an EMBL/GenBank/DDBJ whole genome shotgun (WGS) entry which is preliminary data.</text>
</comment>
<accession>A0ABM8VMP7</accession>
<feature type="domain" description="Transposase InsH N-terminal" evidence="1">
    <location>
        <begin position="11"/>
        <end position="62"/>
    </location>
</feature>
<evidence type="ECO:0000259" key="1">
    <source>
        <dbReference type="Pfam" id="PF05598"/>
    </source>
</evidence>
<keyword evidence="3" id="KW-1185">Reference proteome</keyword>
<name>A0ABM8VMP7_9BACL</name>
<reference evidence="2 3" key="1">
    <citation type="submission" date="2021-06" db="EMBL/GenBank/DDBJ databases">
        <authorList>
            <person name="Criscuolo A."/>
        </authorList>
    </citation>
    <scope>NUCLEOTIDE SEQUENCE [LARGE SCALE GENOMIC DNA]</scope>
    <source>
        <strain evidence="3">CIP 111802</strain>
    </source>
</reference>
<gene>
    <name evidence="2" type="ORF">PAECIP111802_04671</name>
</gene>
<protein>
    <recommendedName>
        <fullName evidence="1">Transposase InsH N-terminal domain-containing protein</fullName>
    </recommendedName>
</protein>
<sequence length="72" mass="8217">MSVVAAFSQTSIVDFGFIYDLVKASYCMYYGRPANEPELLFRLLFLQILFNLSDERVVQETQVTWPTNGSSV</sequence>
<dbReference type="EMBL" id="CAJVCE010000014">
    <property type="protein sequence ID" value="CAG7650232.1"/>
    <property type="molecule type" value="Genomic_DNA"/>
</dbReference>
<evidence type="ECO:0000313" key="2">
    <source>
        <dbReference type="EMBL" id="CAG7650232.1"/>
    </source>
</evidence>
<dbReference type="Proteomes" id="UP000730618">
    <property type="component" value="Unassembled WGS sequence"/>
</dbReference>
<organism evidence="2 3">
    <name type="scientific">Paenibacillus allorhizosphaerae</name>
    <dbReference type="NCBI Taxonomy" id="2849866"/>
    <lineage>
        <taxon>Bacteria</taxon>
        <taxon>Bacillati</taxon>
        <taxon>Bacillota</taxon>
        <taxon>Bacilli</taxon>
        <taxon>Bacillales</taxon>
        <taxon>Paenibacillaceae</taxon>
        <taxon>Paenibacillus</taxon>
    </lineage>
</organism>
<dbReference type="Pfam" id="PF05598">
    <property type="entry name" value="DUF772"/>
    <property type="match status" value="1"/>
</dbReference>
<proteinExistence type="predicted"/>
<evidence type="ECO:0000313" key="3">
    <source>
        <dbReference type="Proteomes" id="UP000730618"/>
    </source>
</evidence>
<dbReference type="InterPro" id="IPR008490">
    <property type="entry name" value="Transposase_InsH_N"/>
</dbReference>